<feature type="domain" description="Endonuclease/exonuclease/phosphatase" evidence="1">
    <location>
        <begin position="7"/>
        <end position="166"/>
    </location>
</feature>
<dbReference type="Gene3D" id="2.150.10.10">
    <property type="entry name" value="Serralysin-like metalloprotease, C-terminal"/>
    <property type="match status" value="5"/>
</dbReference>
<reference evidence="2 3" key="1">
    <citation type="journal article" date="2020" name="ISME J.">
        <title>Comparative genomics reveals insights into cyanobacterial evolution and habitat adaptation.</title>
        <authorList>
            <person name="Chen M.Y."/>
            <person name="Teng W.K."/>
            <person name="Zhao L."/>
            <person name="Hu C.X."/>
            <person name="Zhou Y.K."/>
            <person name="Han B.P."/>
            <person name="Song L.R."/>
            <person name="Shu W.S."/>
        </authorList>
    </citation>
    <scope>NUCLEOTIDE SEQUENCE [LARGE SCALE GENOMIC DNA]</scope>
    <source>
        <strain evidence="2 3">FACHB-196</strain>
    </source>
</reference>
<dbReference type="InterPro" id="IPR036691">
    <property type="entry name" value="Endo/exonu/phosph_ase_sf"/>
</dbReference>
<accession>A0ABR8FC15</accession>
<dbReference type="PANTHER" id="PTHR42834:SF1">
    <property type="entry name" value="ENDONUCLEASE_EXONUCLEASE_PHOSPHATASE FAMILY PROTEIN (AFU_ORTHOLOGUE AFUA_3G09210)"/>
    <property type="match status" value="1"/>
</dbReference>
<dbReference type="SUPFAM" id="SSF51120">
    <property type="entry name" value="beta-Roll"/>
    <property type="match status" value="4"/>
</dbReference>
<organism evidence="2 3">
    <name type="scientific">Anabaena lutea FACHB-196</name>
    <dbReference type="NCBI Taxonomy" id="2692881"/>
    <lineage>
        <taxon>Bacteria</taxon>
        <taxon>Bacillati</taxon>
        <taxon>Cyanobacteriota</taxon>
        <taxon>Cyanophyceae</taxon>
        <taxon>Nostocales</taxon>
        <taxon>Nostocaceae</taxon>
        <taxon>Anabaena</taxon>
    </lineage>
</organism>
<protein>
    <submittedName>
        <fullName evidence="2">Calcium-binding protein</fullName>
    </submittedName>
</protein>
<comment type="caution">
    <text evidence="2">The sequence shown here is derived from an EMBL/GenBank/DDBJ whole genome shotgun (WGS) entry which is preliminary data.</text>
</comment>
<dbReference type="Pfam" id="PF00353">
    <property type="entry name" value="HemolysinCabind"/>
    <property type="match status" value="6"/>
</dbReference>
<dbReference type="RefSeq" id="WP_190712285.1">
    <property type="nucleotide sequence ID" value="NZ_JACJST010000003.1"/>
</dbReference>
<sequence>MPTLSASPGLIDPTNAAFNASRKPLVGEFTFNGQTVYVIANHFNSKGGDQPLFGVNQPPVLTSETQRNQQATIVKNFVQSILAVNPNANIVVAGDLNDFEFSNPLTTLEGAGLNTLVETLPQNERYTYNFEGNAQSLDHILVSNNLLSQLDGFDVVHINSEFFDQDSDHDPSVARFTLNNINIIQGTPGADTLNGTPGDDLIQGLDGNDRLFGKAGDDTLEGGEGNDILNGETGADSLTGGLGNDVYYVDNIGDVVIENADEGIDTVYSSVTFTLVNTERLYLTGTENINGIGNSSDNQIVGNSGNNSLVGGDGNDRLFGRAGDDTLEGGEGNDILNGETGADSLTGGLGNDVYYVDNIGDVVIENADEGVDTVYSSVTFTLVNTERLYLTGTENIDGIGNSSDNQIVGNSGNNSLVGGDGNDRLFGKAGDDTLEGGEGNDILNGETGVDSLTGGLGNDVYYVDNIGDVVIENADEGLDTVYSSVTFTLVNTERLYLTGTENIDGIGNSSDNQIVGNSGNNSLVGGDGNDNLYGGAGEDTLIGGLGNDNLYLGVDNAVDVVNYVLGDGVDKVYQFVRGASGDMLNFSAITAIDVFTLGANTQLRISDGIDGNADFGKGQLLVTLFGTSGFNNADVDVNLFGANFLFS</sequence>
<dbReference type="Pfam" id="PF19580">
    <property type="entry name" value="Exo_endo_phos_3"/>
    <property type="match status" value="1"/>
</dbReference>
<evidence type="ECO:0000259" key="1">
    <source>
        <dbReference type="Pfam" id="PF19580"/>
    </source>
</evidence>
<dbReference type="Proteomes" id="UP000640531">
    <property type="component" value="Unassembled WGS sequence"/>
</dbReference>
<keyword evidence="3" id="KW-1185">Reference proteome</keyword>
<dbReference type="InterPro" id="IPR005135">
    <property type="entry name" value="Endo/exonuclease/phosphatase"/>
</dbReference>
<name>A0ABR8FC15_9NOST</name>
<dbReference type="InterPro" id="IPR001343">
    <property type="entry name" value="Hemolysn_Ca-bd"/>
</dbReference>
<dbReference type="SUPFAM" id="SSF56219">
    <property type="entry name" value="DNase I-like"/>
    <property type="match status" value="1"/>
</dbReference>
<dbReference type="InterPro" id="IPR018511">
    <property type="entry name" value="Hemolysin-typ_Ca-bd_CS"/>
</dbReference>
<dbReference type="EMBL" id="JACJST010000003">
    <property type="protein sequence ID" value="MBD2567405.1"/>
    <property type="molecule type" value="Genomic_DNA"/>
</dbReference>
<dbReference type="PROSITE" id="PS00330">
    <property type="entry name" value="HEMOLYSIN_CALCIUM"/>
    <property type="match status" value="7"/>
</dbReference>
<evidence type="ECO:0000313" key="3">
    <source>
        <dbReference type="Proteomes" id="UP000640531"/>
    </source>
</evidence>
<proteinExistence type="predicted"/>
<dbReference type="InterPro" id="IPR011049">
    <property type="entry name" value="Serralysin-like_metalloprot_C"/>
</dbReference>
<gene>
    <name evidence="2" type="ORF">H6G59_05720</name>
</gene>
<dbReference type="Gene3D" id="3.60.10.10">
    <property type="entry name" value="Endonuclease/exonuclease/phosphatase"/>
    <property type="match status" value="1"/>
</dbReference>
<dbReference type="PRINTS" id="PR00313">
    <property type="entry name" value="CABNDNGRPT"/>
</dbReference>
<evidence type="ECO:0000313" key="2">
    <source>
        <dbReference type="EMBL" id="MBD2567405.1"/>
    </source>
</evidence>
<dbReference type="PANTHER" id="PTHR42834">
    <property type="entry name" value="ENDONUCLEASE/EXONUCLEASE/PHOSPHATASE FAMILY PROTEIN (AFU_ORTHOLOGUE AFUA_3G09210)"/>
    <property type="match status" value="1"/>
</dbReference>